<dbReference type="Pfam" id="PF00664">
    <property type="entry name" value="ABC_membrane"/>
    <property type="match status" value="1"/>
</dbReference>
<feature type="domain" description="ABC transmembrane type-1" evidence="9">
    <location>
        <begin position="32"/>
        <end position="290"/>
    </location>
</feature>
<dbReference type="InterPro" id="IPR039421">
    <property type="entry name" value="Type_1_exporter"/>
</dbReference>
<dbReference type="InterPro" id="IPR003439">
    <property type="entry name" value="ABC_transporter-like_ATP-bd"/>
</dbReference>
<keyword evidence="2 7" id="KW-0812">Transmembrane</keyword>
<feature type="domain" description="ABC transporter" evidence="8">
    <location>
        <begin position="338"/>
        <end position="556"/>
    </location>
</feature>
<dbReference type="PROSITE" id="PS50929">
    <property type="entry name" value="ABC_TM1F"/>
    <property type="match status" value="1"/>
</dbReference>
<protein>
    <submittedName>
        <fullName evidence="10">ABC transporter</fullName>
    </submittedName>
</protein>
<dbReference type="EMBL" id="MK250089">
    <property type="protein sequence ID" value="QDY52220.1"/>
    <property type="molecule type" value="Genomic_DNA"/>
</dbReference>
<dbReference type="GO" id="GO:0005524">
    <property type="term" value="F:ATP binding"/>
    <property type="evidence" value="ECO:0007669"/>
    <property type="project" value="UniProtKB-KW"/>
</dbReference>
<feature type="transmembrane region" description="Helical" evidence="7">
    <location>
        <begin position="242"/>
        <end position="260"/>
    </location>
</feature>
<evidence type="ECO:0000256" key="3">
    <source>
        <dbReference type="ARBA" id="ARBA00022741"/>
    </source>
</evidence>
<dbReference type="SUPFAM" id="SSF90123">
    <property type="entry name" value="ABC transporter transmembrane region"/>
    <property type="match status" value="1"/>
</dbReference>
<dbReference type="SMART" id="SM00382">
    <property type="entry name" value="AAA"/>
    <property type="match status" value="1"/>
</dbReference>
<feature type="transmembrane region" description="Helical" evidence="7">
    <location>
        <begin position="55"/>
        <end position="73"/>
    </location>
</feature>
<feature type="transmembrane region" description="Helical" evidence="7">
    <location>
        <begin position="134"/>
        <end position="151"/>
    </location>
</feature>
<reference evidence="10" key="1">
    <citation type="submission" date="2018-11" db="EMBL/GenBank/DDBJ databases">
        <title>A distinct lineage of giant viruses engineers rhodopsin photosystems in predatory marine eukaryotes.</title>
        <authorList>
            <person name="Needham D.M."/>
            <person name="Yoshizawa S."/>
            <person name="Hosaka T."/>
            <person name="Poirier C."/>
            <person name="Choi C.-J."/>
            <person name="Hehenberger E."/>
            <person name="Irwin N.A.T."/>
            <person name="Wilken S."/>
            <person name="Yung C.-M."/>
            <person name="Bachy C."/>
            <person name="Kurihara R."/>
            <person name="Nakajima Y."/>
            <person name="Kojima K."/>
            <person name="Kimura-Someya T."/>
            <person name="Leonard G."/>
            <person name="Malmstrom R.R."/>
            <person name="Mende D."/>
            <person name="Olson D.K."/>
            <person name="Sudo Y."/>
            <person name="Sudek S."/>
            <person name="Richards T.A."/>
            <person name="DeLong E.F."/>
            <person name="Keeling P.J."/>
            <person name="Santoro A.E."/>
            <person name="Shirouzu M."/>
            <person name="Iwasaki W."/>
            <person name="Worden A.Z."/>
        </authorList>
    </citation>
    <scope>NUCLEOTIDE SEQUENCE</scope>
</reference>
<keyword evidence="5 7" id="KW-1133">Transmembrane helix</keyword>
<dbReference type="InterPro" id="IPR027417">
    <property type="entry name" value="P-loop_NTPase"/>
</dbReference>
<accession>A0A5B8HY89</accession>
<organism evidence="10">
    <name type="scientific">Mimiviridae sp. ChoanoV1</name>
    <dbReference type="NCBI Taxonomy" id="2596887"/>
    <lineage>
        <taxon>Viruses</taxon>
        <taxon>Varidnaviria</taxon>
        <taxon>Bamfordvirae</taxon>
        <taxon>Nucleocytoviricota</taxon>
        <taxon>Megaviricetes</taxon>
        <taxon>Imitervirales</taxon>
        <taxon>Schizomimiviridae</taxon>
    </lineage>
</organism>
<feature type="transmembrane region" description="Helical" evidence="7">
    <location>
        <begin position="158"/>
        <end position="175"/>
    </location>
</feature>
<dbReference type="GO" id="GO:0015421">
    <property type="term" value="F:ABC-type oligopeptide transporter activity"/>
    <property type="evidence" value="ECO:0007669"/>
    <property type="project" value="TreeGrafter"/>
</dbReference>
<dbReference type="Gene3D" id="3.40.50.300">
    <property type="entry name" value="P-loop containing nucleotide triphosphate hydrolases"/>
    <property type="match status" value="1"/>
</dbReference>
<evidence type="ECO:0000259" key="8">
    <source>
        <dbReference type="PROSITE" id="PS50893"/>
    </source>
</evidence>
<evidence type="ECO:0000259" key="9">
    <source>
        <dbReference type="PROSITE" id="PS50929"/>
    </source>
</evidence>
<dbReference type="PANTHER" id="PTHR43394:SF1">
    <property type="entry name" value="ATP-BINDING CASSETTE SUB-FAMILY B MEMBER 10, MITOCHONDRIAL"/>
    <property type="match status" value="1"/>
</dbReference>
<keyword evidence="3" id="KW-0547">Nucleotide-binding</keyword>
<name>A0A5B8HY89_9VIRU</name>
<comment type="subcellular location">
    <subcellularLocation>
        <location evidence="1">Membrane</location>
        <topology evidence="1">Multi-pass membrane protein</topology>
    </subcellularLocation>
</comment>
<evidence type="ECO:0000256" key="4">
    <source>
        <dbReference type="ARBA" id="ARBA00022840"/>
    </source>
</evidence>
<gene>
    <name evidence="10" type="ORF">5_17</name>
</gene>
<dbReference type="Gene3D" id="1.20.1560.10">
    <property type="entry name" value="ABC transporter type 1, transmembrane domain"/>
    <property type="match status" value="1"/>
</dbReference>
<keyword evidence="6 7" id="KW-0472">Membrane</keyword>
<feature type="transmembrane region" description="Helical" evidence="7">
    <location>
        <begin position="272"/>
        <end position="292"/>
    </location>
</feature>
<proteinExistence type="predicted"/>
<dbReference type="GO" id="GO:0016887">
    <property type="term" value="F:ATP hydrolysis activity"/>
    <property type="evidence" value="ECO:0007669"/>
    <property type="project" value="InterPro"/>
</dbReference>
<evidence type="ECO:0000256" key="6">
    <source>
        <dbReference type="ARBA" id="ARBA00023136"/>
    </source>
</evidence>
<evidence type="ECO:0000256" key="1">
    <source>
        <dbReference type="ARBA" id="ARBA00004141"/>
    </source>
</evidence>
<evidence type="ECO:0000256" key="2">
    <source>
        <dbReference type="ARBA" id="ARBA00022692"/>
    </source>
</evidence>
<dbReference type="PANTHER" id="PTHR43394">
    <property type="entry name" value="ATP-DEPENDENT PERMEASE MDL1, MITOCHONDRIAL"/>
    <property type="match status" value="1"/>
</dbReference>
<dbReference type="InterPro" id="IPR003593">
    <property type="entry name" value="AAA+_ATPase"/>
</dbReference>
<evidence type="ECO:0000313" key="10">
    <source>
        <dbReference type="EMBL" id="QDY52220.1"/>
    </source>
</evidence>
<dbReference type="Pfam" id="PF00005">
    <property type="entry name" value="ABC_tran"/>
    <property type="match status" value="1"/>
</dbReference>
<keyword evidence="4" id="KW-0067">ATP-binding</keyword>
<dbReference type="SUPFAM" id="SSF52540">
    <property type="entry name" value="P-loop containing nucleoside triphosphate hydrolases"/>
    <property type="match status" value="1"/>
</dbReference>
<dbReference type="InterPro" id="IPR036640">
    <property type="entry name" value="ABC1_TM_sf"/>
</dbReference>
<dbReference type="GO" id="GO:0016020">
    <property type="term" value="C:membrane"/>
    <property type="evidence" value="ECO:0007669"/>
    <property type="project" value="UniProtKB-SubCell"/>
</dbReference>
<evidence type="ECO:0000256" key="5">
    <source>
        <dbReference type="ARBA" id="ARBA00022989"/>
    </source>
</evidence>
<dbReference type="PROSITE" id="PS50893">
    <property type="entry name" value="ABC_TRANSPORTER_2"/>
    <property type="match status" value="1"/>
</dbReference>
<dbReference type="InterPro" id="IPR011527">
    <property type="entry name" value="ABC1_TM_dom"/>
</dbReference>
<evidence type="ECO:0000256" key="7">
    <source>
        <dbReference type="SAM" id="Phobius"/>
    </source>
</evidence>
<feature type="transmembrane region" description="Helical" evidence="7">
    <location>
        <begin position="15"/>
        <end position="34"/>
    </location>
</feature>
<sequence>MIYNLYLKFIKENKFYYMLFLITFLYIPLNKVALPHYYGKLISIIKNKNLKEIKSIFLILIFIWSLYQFLSIISSRIGSHLEPKFISFIRKYIIEEVIDRHKNNYEDLKVGEILTKIINSPYVLNDVFRTVRNFLFNNLFFVVSTFVYLFIHNKFLGIVYLCCIALVVAVCYIYSKTCHKNVIISEEVYDYTHEEIEDTLSNLMSIYTSKKDEDEKERLSKYSHKTSIEERKLNKCNNNFKIAYSISFIIIFIVLNLVSFKLYLNNYYKIDALVSIVIINYSILNSLMNIYYDTRFFIETKGRIEVLKKFLNNFPSGINKDYNQKDINKMLNYNEININIKNLSFKYNINKPVFNNFNLTLNNNESTAIIGGIGSGKSTLSKLIIRLKDHKDGEIMINDINIKDIPINTLRTIIGYIPQHPKLFNRTLYENINYGLKNKISEKQIYNILKKNGLENVITDFKRLMNEKVGKNGSLLSGGQRQIVWILRFIFNNHKVIILDEPTSSLDNNSKDKVIQLIKELEKNKTIIIITHDNDLLKYVKRIIELKNGQIIKDTIKN</sequence>